<dbReference type="GeneTree" id="ENSGT00940000163854"/>
<feature type="compositionally biased region" description="Acidic residues" evidence="8">
    <location>
        <begin position="33"/>
        <end position="42"/>
    </location>
</feature>
<evidence type="ECO:0000313" key="10">
    <source>
        <dbReference type="Ensembl" id="ENSMAMP00000032926.1"/>
    </source>
</evidence>
<reference evidence="10" key="2">
    <citation type="submission" date="2025-09" db="UniProtKB">
        <authorList>
            <consortium name="Ensembl"/>
        </authorList>
    </citation>
    <scope>IDENTIFICATION</scope>
</reference>
<keyword evidence="3" id="KW-0677">Repeat</keyword>
<feature type="region of interest" description="Disordered" evidence="8">
    <location>
        <begin position="748"/>
        <end position="767"/>
    </location>
</feature>
<keyword evidence="5" id="KW-0862">Zinc</keyword>
<feature type="region of interest" description="Disordered" evidence="8">
    <location>
        <begin position="263"/>
        <end position="305"/>
    </location>
</feature>
<feature type="domain" description="C2H2-type" evidence="9">
    <location>
        <begin position="421"/>
        <end position="442"/>
    </location>
</feature>
<evidence type="ECO:0000313" key="11">
    <source>
        <dbReference type="Proteomes" id="UP000261640"/>
    </source>
</evidence>
<feature type="region of interest" description="Disordered" evidence="8">
    <location>
        <begin position="1"/>
        <end position="60"/>
    </location>
</feature>
<comment type="subcellular location">
    <subcellularLocation>
        <location evidence="1">Nucleus</location>
    </subcellularLocation>
</comment>
<keyword evidence="4" id="KW-0863">Zinc-finger</keyword>
<dbReference type="STRING" id="205130.ENSMAMP00000032926"/>
<dbReference type="InterPro" id="IPR059074">
    <property type="entry name" value="zf-C2H2_Z280C_D"/>
</dbReference>
<feature type="domain" description="C2H2-type" evidence="9">
    <location>
        <begin position="451"/>
        <end position="472"/>
    </location>
</feature>
<evidence type="ECO:0000256" key="4">
    <source>
        <dbReference type="ARBA" id="ARBA00022771"/>
    </source>
</evidence>
<evidence type="ECO:0000256" key="2">
    <source>
        <dbReference type="ARBA" id="ARBA00022723"/>
    </source>
</evidence>
<keyword evidence="6" id="KW-0238">DNA-binding</keyword>
<feature type="compositionally biased region" description="Basic residues" evidence="8">
    <location>
        <begin position="263"/>
        <end position="281"/>
    </location>
</feature>
<evidence type="ECO:0000256" key="6">
    <source>
        <dbReference type="ARBA" id="ARBA00023125"/>
    </source>
</evidence>
<dbReference type="Pfam" id="PF25414">
    <property type="entry name" value="zf-C2H2_Z280C_D"/>
    <property type="match status" value="1"/>
</dbReference>
<name>A0A3Q3NB40_9TELE</name>
<evidence type="ECO:0000256" key="8">
    <source>
        <dbReference type="SAM" id="MobiDB-lite"/>
    </source>
</evidence>
<feature type="compositionally biased region" description="Polar residues" evidence="8">
    <location>
        <begin position="181"/>
        <end position="208"/>
    </location>
</feature>
<evidence type="ECO:0000256" key="5">
    <source>
        <dbReference type="ARBA" id="ARBA00022833"/>
    </source>
</evidence>
<dbReference type="PANTHER" id="PTHR24406">
    <property type="entry name" value="TRANSCRIPTIONAL REPRESSOR CTCFL-RELATED"/>
    <property type="match status" value="1"/>
</dbReference>
<protein>
    <recommendedName>
        <fullName evidence="9">C2H2-type domain-containing protein</fullName>
    </recommendedName>
</protein>
<dbReference type="Pfam" id="PF25429">
    <property type="entry name" value="zf-POGZ"/>
    <property type="match status" value="1"/>
</dbReference>
<evidence type="ECO:0000259" key="9">
    <source>
        <dbReference type="PROSITE" id="PS00028"/>
    </source>
</evidence>
<feature type="domain" description="C2H2-type" evidence="9">
    <location>
        <begin position="538"/>
        <end position="558"/>
    </location>
</feature>
<proteinExistence type="predicted"/>
<dbReference type="InParanoid" id="A0A3Q3NB40"/>
<dbReference type="Gene3D" id="3.30.160.60">
    <property type="entry name" value="Classic Zinc Finger"/>
    <property type="match status" value="1"/>
</dbReference>
<evidence type="ECO:0000256" key="3">
    <source>
        <dbReference type="ARBA" id="ARBA00022737"/>
    </source>
</evidence>
<dbReference type="GO" id="GO:0003677">
    <property type="term" value="F:DNA binding"/>
    <property type="evidence" value="ECO:0007669"/>
    <property type="project" value="UniProtKB-KW"/>
</dbReference>
<organism evidence="10 11">
    <name type="scientific">Mastacembelus armatus</name>
    <name type="common">zig-zag eel</name>
    <dbReference type="NCBI Taxonomy" id="205130"/>
    <lineage>
        <taxon>Eukaryota</taxon>
        <taxon>Metazoa</taxon>
        <taxon>Chordata</taxon>
        <taxon>Craniata</taxon>
        <taxon>Vertebrata</taxon>
        <taxon>Euteleostomi</taxon>
        <taxon>Actinopterygii</taxon>
        <taxon>Neopterygii</taxon>
        <taxon>Teleostei</taxon>
        <taxon>Neoteleostei</taxon>
        <taxon>Acanthomorphata</taxon>
        <taxon>Anabantaria</taxon>
        <taxon>Synbranchiformes</taxon>
        <taxon>Mastacembelidae</taxon>
        <taxon>Mastacembelus</taxon>
    </lineage>
</organism>
<keyword evidence="7" id="KW-0539">Nucleus</keyword>
<evidence type="ECO:0000256" key="1">
    <source>
        <dbReference type="ARBA" id="ARBA00004123"/>
    </source>
</evidence>
<dbReference type="InterPro" id="IPR004875">
    <property type="entry name" value="DDE_SF_endonuclease_dom"/>
</dbReference>
<dbReference type="GO" id="GO:0005634">
    <property type="term" value="C:nucleus"/>
    <property type="evidence" value="ECO:0007669"/>
    <property type="project" value="UniProtKB-SubCell"/>
</dbReference>
<feature type="domain" description="C2H2-type" evidence="9">
    <location>
        <begin position="384"/>
        <end position="404"/>
    </location>
</feature>
<dbReference type="PROSITE" id="PS00028">
    <property type="entry name" value="ZINC_FINGER_C2H2_1"/>
    <property type="match status" value="4"/>
</dbReference>
<sequence>MMEMESASNGAADLLMECEEEEQEVWSQSKEKDEDEEDDEGLEAAASPLEEEQEETDPPPVRFIPIPVQPVSNCSPPIVNNTVKSAGALLGFMVNGRLVSLQPGGGGAELKLRSHPGGSASGFTTVHIPVTLTVHSPVNTHHINTTAPLTVTPAPDAEPTPIITGIVSGEAAQKVLSDHSMNFKPSSSLMGQKTPPRASSITKPSPNSKGRPAARDKLLRKGELGPISPPDCLVCGAQYKLITELRGFLCLCSPTIAQSLKNLRRKNKYQRRSRDKKKISKTSRDLHTSYKVPKTRPGLSASKPISPLQRTHRLSDDFMSDHFTSPVPCTDISSPQPDLSEAPLDAPNSKLVILVEDFYYSSAPGRTSINPSIQNRKFTGPYRCIHCPKTLCNNIKLMCHMQQHVLTMSQQDGDMDSVSSCPHCFRHFMSPFKLQCHLEAVHSLYKSTATCRICELDFGSEPAFLWHMKRTHKPGEMPYVCQVCDFRSSFYSDVWSHFQEAHADTKFLLCQYCLRVLRSNTCYQQHFARHQKKHVFSCDKCRLHFLFAKERVEHMSLHRTHIRPPQLAGLKPGTKVTVRTYSVVGAAENEEGLKKPAAPCKVVDVEPPPPRQEAPKRKPVESLGPLLDYLSQESEAPGVSQPFQRCIECLSSVRDFRAHFPSLVHCSLCRFLTCCSTSYANHMINNHASCRKIPQYQTIFQTSPSLSQMLKCKFCTFSTNRGDMMANHLSERPEHSCIMLTHTGWSADGAQPAHRSDSAPSPGTTGGGAFIPIHLLPSGQASAQLSVKPLTSPSPLSSPPAMTIRFLGPRPQQYQSPASPLSVSQLSVVLSSLCHGVTKASRQHRTSPLDIRTWTEQQQHGLSDRKWCWRTEKIAHWVLSQREQQLMVSEDILLQTARKVLGEYSLQLDCYSWTVDFMLRHELGLQTNNERIRRNLPKKIRENSHAVIQSLCSQVQSKSLPPHCVGSMDEFSIFIDLNRFNNQDPSAFQLFGSSEDRPMFDVALAALSDGTLLPPLLFFRGAPSPVPEGFPKNVLLEAQQEGFSDQERLQIWIDKVWRPRVVFGQSSLLLVDIHRGHLTEAFKNSLSLVSTDLIFIPSGCSCRLQPLAACVTPVLRDFLQARWTQLVSQGGLDGLGPDQLALTLACWLSEVASTLNSETDILCRSFSSVCNLQQVEDCQEATRRVTALTQALIQPVETPAPGPEQLEVLLVMEQGRQAKVEQVGQEEVNSPTALRLVFEGDSDPESFHGFQDTEKDGFC</sequence>
<reference evidence="10" key="1">
    <citation type="submission" date="2025-08" db="UniProtKB">
        <authorList>
            <consortium name="Ensembl"/>
        </authorList>
    </citation>
    <scope>IDENTIFICATION</scope>
</reference>
<dbReference type="Proteomes" id="UP000261640">
    <property type="component" value="Unplaced"/>
</dbReference>
<dbReference type="InterPro" id="IPR050888">
    <property type="entry name" value="ZnF_C2H2-type_TF"/>
</dbReference>
<dbReference type="InterPro" id="IPR013087">
    <property type="entry name" value="Znf_C2H2_type"/>
</dbReference>
<dbReference type="AlphaFoldDB" id="A0A3Q3NB40"/>
<dbReference type="Ensembl" id="ENSMAMT00000033781.2">
    <property type="protein sequence ID" value="ENSMAMP00000032926.1"/>
    <property type="gene ID" value="ENSMAMG00000022162.2"/>
</dbReference>
<evidence type="ECO:0000256" key="7">
    <source>
        <dbReference type="ARBA" id="ARBA00023242"/>
    </source>
</evidence>
<dbReference type="SMART" id="SM00355">
    <property type="entry name" value="ZnF_C2H2"/>
    <property type="match status" value="8"/>
</dbReference>
<keyword evidence="2" id="KW-0479">Metal-binding</keyword>
<dbReference type="InterPro" id="IPR057618">
    <property type="entry name" value="Znf_POGZ/Z280C-D-like"/>
</dbReference>
<accession>A0A3Q3NB40</accession>
<keyword evidence="11" id="KW-1185">Reference proteome</keyword>
<dbReference type="GO" id="GO:0008270">
    <property type="term" value="F:zinc ion binding"/>
    <property type="evidence" value="ECO:0007669"/>
    <property type="project" value="UniProtKB-KW"/>
</dbReference>
<feature type="region of interest" description="Disordered" evidence="8">
    <location>
        <begin position="181"/>
        <end position="214"/>
    </location>
</feature>
<dbReference type="Pfam" id="PF03184">
    <property type="entry name" value="DDE_1"/>
    <property type="match status" value="1"/>
</dbReference>